<dbReference type="InterPro" id="IPR001967">
    <property type="entry name" value="Peptidase_S11_N"/>
</dbReference>
<dbReference type="InterPro" id="IPR007730">
    <property type="entry name" value="SPOR-like_dom"/>
</dbReference>
<dbReference type="InterPro" id="IPR012338">
    <property type="entry name" value="Beta-lactam/transpept-like"/>
</dbReference>
<evidence type="ECO:0000256" key="6">
    <source>
        <dbReference type="ARBA" id="ARBA00023316"/>
    </source>
</evidence>
<evidence type="ECO:0000256" key="2">
    <source>
        <dbReference type="ARBA" id="ARBA00022729"/>
    </source>
</evidence>
<evidence type="ECO:0000256" key="3">
    <source>
        <dbReference type="ARBA" id="ARBA00022801"/>
    </source>
</evidence>
<evidence type="ECO:0000256" key="4">
    <source>
        <dbReference type="ARBA" id="ARBA00022960"/>
    </source>
</evidence>
<evidence type="ECO:0000256" key="8">
    <source>
        <dbReference type="SAM" id="SignalP"/>
    </source>
</evidence>
<keyword evidence="10" id="KW-0121">Carboxypeptidase</keyword>
<protein>
    <submittedName>
        <fullName evidence="10">D-alanyl-D-alanine carboxypeptidase</fullName>
    </submittedName>
</protein>
<dbReference type="Gene3D" id="3.40.710.10">
    <property type="entry name" value="DD-peptidase/beta-lactamase superfamily"/>
    <property type="match status" value="1"/>
</dbReference>
<dbReference type="Proteomes" id="UP001202827">
    <property type="component" value="Unassembled WGS sequence"/>
</dbReference>
<keyword evidence="6" id="KW-0961">Cell wall biogenesis/degradation</keyword>
<evidence type="ECO:0000313" key="11">
    <source>
        <dbReference type="Proteomes" id="UP001202827"/>
    </source>
</evidence>
<keyword evidence="10" id="KW-0645">Protease</keyword>
<keyword evidence="3" id="KW-0378">Hydrolase</keyword>
<dbReference type="InterPro" id="IPR018044">
    <property type="entry name" value="Peptidase_S11"/>
</dbReference>
<dbReference type="Gene3D" id="3.30.70.1070">
    <property type="entry name" value="Sporulation related repeat"/>
    <property type="match status" value="1"/>
</dbReference>
<dbReference type="InterPro" id="IPR036680">
    <property type="entry name" value="SPOR-like_sf"/>
</dbReference>
<keyword evidence="4" id="KW-0133">Cell shape</keyword>
<dbReference type="Pfam" id="PF00768">
    <property type="entry name" value="Peptidase_S11"/>
    <property type="match status" value="1"/>
</dbReference>
<dbReference type="SUPFAM" id="SSF56601">
    <property type="entry name" value="beta-lactamase/transpeptidase-like"/>
    <property type="match status" value="1"/>
</dbReference>
<dbReference type="PANTHER" id="PTHR21581:SF6">
    <property type="entry name" value="TRAFFICKING PROTEIN PARTICLE COMPLEX SUBUNIT 12"/>
    <property type="match status" value="1"/>
</dbReference>
<keyword evidence="5" id="KW-0573">Peptidoglycan synthesis</keyword>
<comment type="caution">
    <text evidence="10">The sequence shown here is derived from an EMBL/GenBank/DDBJ whole genome shotgun (WGS) entry which is preliminary data.</text>
</comment>
<sequence>MMFRISKIVACLLVLSATLAFGRAAQAGYAHFIYDVKTNQVLASENANELNHPASLTKMMTLYMTFEALKERRIAWDQDILITPNAASKIPSKLGVPAGRTITVREAVEAMIVRSANDAAAAMGDFLGGTEEQFGQMMTRRARQLGMSRTVFRNASGLPDDAQVTTARDMAVLALALIRDFPREYQLFSMRNMEFRGKRLRGHNNLMYRYPGMDGVKTGYIKASGFNIASAVTIDGRRVIGVVMGGKTARARDDRMAALLDQYVPSNRLSVDGALVAAQEQKQTAEQPAPLAFATAPRKQITMNPGSAAGQPARASIANLYAAPSQGVPPKNLPPQNPQVAAVAPVAPQAQDSLWRVQIAAGITKASAVNMIDKAISLLSGFNSVSPLIEAATYNGKQAYNARLAGFADRETATRACTVLQAKSMNCFVVR</sequence>
<dbReference type="PANTHER" id="PTHR21581">
    <property type="entry name" value="D-ALANYL-D-ALANINE CARBOXYPEPTIDASE"/>
    <property type="match status" value="1"/>
</dbReference>
<dbReference type="GO" id="GO:0004180">
    <property type="term" value="F:carboxypeptidase activity"/>
    <property type="evidence" value="ECO:0007669"/>
    <property type="project" value="UniProtKB-KW"/>
</dbReference>
<evidence type="ECO:0000313" key="10">
    <source>
        <dbReference type="EMBL" id="MCK8778368.1"/>
    </source>
</evidence>
<feature type="signal peptide" evidence="8">
    <location>
        <begin position="1"/>
        <end position="27"/>
    </location>
</feature>
<comment type="similarity">
    <text evidence="1 7">Belongs to the peptidase S11 family.</text>
</comment>
<proteinExistence type="inferred from homology"/>
<evidence type="ECO:0000256" key="1">
    <source>
        <dbReference type="ARBA" id="ARBA00007164"/>
    </source>
</evidence>
<dbReference type="EMBL" id="JALPRY010000001">
    <property type="protein sequence ID" value="MCK8778368.1"/>
    <property type="molecule type" value="Genomic_DNA"/>
</dbReference>
<dbReference type="Pfam" id="PF05036">
    <property type="entry name" value="SPOR"/>
    <property type="match status" value="1"/>
</dbReference>
<dbReference type="PROSITE" id="PS51724">
    <property type="entry name" value="SPOR"/>
    <property type="match status" value="1"/>
</dbReference>
<organism evidence="10 11">
    <name type="scientific">Neorhizobium turbinariae</name>
    <dbReference type="NCBI Taxonomy" id="2937795"/>
    <lineage>
        <taxon>Bacteria</taxon>
        <taxon>Pseudomonadati</taxon>
        <taxon>Pseudomonadota</taxon>
        <taxon>Alphaproteobacteria</taxon>
        <taxon>Hyphomicrobiales</taxon>
        <taxon>Rhizobiaceae</taxon>
        <taxon>Rhizobium/Agrobacterium group</taxon>
        <taxon>Neorhizobium</taxon>
    </lineage>
</organism>
<keyword evidence="2 8" id="KW-0732">Signal</keyword>
<reference evidence="10 11" key="1">
    <citation type="submission" date="2022-04" db="EMBL/GenBank/DDBJ databases">
        <title>Rhizobium coralii sp. nov., isolated from coral Turbinaria peltata.</title>
        <authorList>
            <person name="Sun H."/>
        </authorList>
    </citation>
    <scope>NUCLEOTIDE SEQUENCE [LARGE SCALE GENOMIC DNA]</scope>
    <source>
        <strain evidence="10 11">NTR19</strain>
    </source>
</reference>
<keyword evidence="11" id="KW-1185">Reference proteome</keyword>
<evidence type="ECO:0000256" key="5">
    <source>
        <dbReference type="ARBA" id="ARBA00022984"/>
    </source>
</evidence>
<gene>
    <name evidence="10" type="ORF">M0654_00090</name>
</gene>
<dbReference type="PRINTS" id="PR00725">
    <property type="entry name" value="DADACBPTASE1"/>
</dbReference>
<dbReference type="RefSeq" id="WP_248681270.1">
    <property type="nucleotide sequence ID" value="NZ_JALPRY010000001.1"/>
</dbReference>
<evidence type="ECO:0000256" key="7">
    <source>
        <dbReference type="RuleBase" id="RU004016"/>
    </source>
</evidence>
<accession>A0ABT0IKG4</accession>
<evidence type="ECO:0000259" key="9">
    <source>
        <dbReference type="PROSITE" id="PS51724"/>
    </source>
</evidence>
<feature type="chain" id="PRO_5046191138" evidence="8">
    <location>
        <begin position="28"/>
        <end position="431"/>
    </location>
</feature>
<feature type="domain" description="SPOR" evidence="9">
    <location>
        <begin position="349"/>
        <end position="431"/>
    </location>
</feature>
<name>A0ABT0IKG4_9HYPH</name>